<evidence type="ECO:0000313" key="1">
    <source>
        <dbReference type="EMBL" id="PON60658.1"/>
    </source>
</evidence>
<dbReference type="Proteomes" id="UP000237105">
    <property type="component" value="Unassembled WGS sequence"/>
</dbReference>
<evidence type="ECO:0000313" key="2">
    <source>
        <dbReference type="Proteomes" id="UP000237105"/>
    </source>
</evidence>
<evidence type="ECO:0008006" key="3">
    <source>
        <dbReference type="Google" id="ProtNLM"/>
    </source>
</evidence>
<gene>
    <name evidence="1" type="ORF">PanWU01x14_150760</name>
</gene>
<reference evidence="2" key="1">
    <citation type="submission" date="2016-06" db="EMBL/GenBank/DDBJ databases">
        <title>Parallel loss of symbiosis genes in relatives of nitrogen-fixing non-legume Parasponia.</title>
        <authorList>
            <person name="Van Velzen R."/>
            <person name="Holmer R."/>
            <person name="Bu F."/>
            <person name="Rutten L."/>
            <person name="Van Zeijl A."/>
            <person name="Liu W."/>
            <person name="Santuari L."/>
            <person name="Cao Q."/>
            <person name="Sharma T."/>
            <person name="Shen D."/>
            <person name="Roswanjaya Y."/>
            <person name="Wardhani T."/>
            <person name="Kalhor M.S."/>
            <person name="Jansen J."/>
            <person name="Van den Hoogen J."/>
            <person name="Gungor B."/>
            <person name="Hartog M."/>
            <person name="Hontelez J."/>
            <person name="Verver J."/>
            <person name="Yang W.-C."/>
            <person name="Schijlen E."/>
            <person name="Repin R."/>
            <person name="Schilthuizen M."/>
            <person name="Schranz E."/>
            <person name="Heidstra R."/>
            <person name="Miyata K."/>
            <person name="Fedorova E."/>
            <person name="Kohlen W."/>
            <person name="Bisseling T."/>
            <person name="Smit S."/>
            <person name="Geurts R."/>
        </authorList>
    </citation>
    <scope>NUCLEOTIDE SEQUENCE [LARGE SCALE GENOMIC DNA]</scope>
    <source>
        <strain evidence="2">cv. WU1-14</strain>
    </source>
</reference>
<keyword evidence="2" id="KW-1185">Reference proteome</keyword>
<proteinExistence type="predicted"/>
<dbReference type="OrthoDB" id="1048572at2759"/>
<accession>A0A2P5CHZ6</accession>
<organism evidence="1 2">
    <name type="scientific">Parasponia andersonii</name>
    <name type="common">Sponia andersonii</name>
    <dbReference type="NCBI Taxonomy" id="3476"/>
    <lineage>
        <taxon>Eukaryota</taxon>
        <taxon>Viridiplantae</taxon>
        <taxon>Streptophyta</taxon>
        <taxon>Embryophyta</taxon>
        <taxon>Tracheophyta</taxon>
        <taxon>Spermatophyta</taxon>
        <taxon>Magnoliopsida</taxon>
        <taxon>eudicotyledons</taxon>
        <taxon>Gunneridae</taxon>
        <taxon>Pentapetalae</taxon>
        <taxon>rosids</taxon>
        <taxon>fabids</taxon>
        <taxon>Rosales</taxon>
        <taxon>Cannabaceae</taxon>
        <taxon>Parasponia</taxon>
    </lineage>
</organism>
<dbReference type="AlphaFoldDB" id="A0A2P5CHZ6"/>
<name>A0A2P5CHZ6_PARAD</name>
<sequence length="675" mass="76212">MNREVYASDRDQMNLFLVGKVLGNRTVNLEGLQRVLNLVWRISNPFTIEKMSAENVFLFMFTRSDGRQQVFTGVLEDFEVFSGNMRVRDRIDVTVPLSKGIRCLMEDLGKEVSILLWNRYEYENNRPSSKAEGSNVLGEKKKQTPELSISSFSRERIYYGDEAREVEEEMAAYGIDLVKQLQATKILEYNSMYSIEPVYVSTNRKFLINEERKRVSQGVELILLSYDNGKGKNLASIDANVVTEDAVDLKGKSKVIEHKKGAQELFLEEHSVALRKIFKDKLTSKKKGTPKGGKGACGYLRKFRKHSPIKSGLGLSPEYSHFLQAMSPSKTRKIKSPMKMFLSFESIGGVVTEEKVHWRFTSFYGHLSQSKRKFSSDLLRRLNSLFSLPYVCDGDFNEILSLSEKVRGSEKGISRMVNFQCALADCQLSDLGFVGPMLIWNNKRDRLKLLGSKQRQLAFLYDRSQEVGVMKKIRQLEKKIRGSCENEDEIIAIIEDYFDSIFRSSLRSNEHMVRASECISNWLSREGPEIISKPFTPEEVTEALFAMGPYNAPSPTLADSVYTCVGLVRLPRALIAVNMDSAHRGFILGIGADLVHICVGLGRLPQAEIVVNMDPVHKGYMWAIEYGPPSKDARPLTGGDCNAPSPTSNSRPIPYLCGPWKAATGRNRGEYGPRP</sequence>
<comment type="caution">
    <text evidence="1">The sequence shown here is derived from an EMBL/GenBank/DDBJ whole genome shotgun (WGS) entry which is preliminary data.</text>
</comment>
<dbReference type="EMBL" id="JXTB01000128">
    <property type="protein sequence ID" value="PON60658.1"/>
    <property type="molecule type" value="Genomic_DNA"/>
</dbReference>
<protein>
    <recommendedName>
        <fullName evidence="3">Endonuclease/exonuclease/phosphatase</fullName>
    </recommendedName>
</protein>